<name>A0A3L8P1S1_9ACTN</name>
<dbReference type="Proteomes" id="UP000281708">
    <property type="component" value="Unassembled WGS sequence"/>
</dbReference>
<evidence type="ECO:0000313" key="4">
    <source>
        <dbReference type="Proteomes" id="UP000281708"/>
    </source>
</evidence>
<dbReference type="InterPro" id="IPR002563">
    <property type="entry name" value="Flavin_Rdtase-like_dom"/>
</dbReference>
<evidence type="ECO:0000259" key="2">
    <source>
        <dbReference type="SMART" id="SM00903"/>
    </source>
</evidence>
<keyword evidence="4" id="KW-1185">Reference proteome</keyword>
<comment type="caution">
    <text evidence="3">The sequence shown here is derived from an EMBL/GenBank/DDBJ whole genome shotgun (WGS) entry which is preliminary data.</text>
</comment>
<dbReference type="GO" id="GO:0016646">
    <property type="term" value="F:oxidoreductase activity, acting on the CH-NH group of donors, NAD or NADP as acceptor"/>
    <property type="evidence" value="ECO:0007669"/>
    <property type="project" value="UniProtKB-ARBA"/>
</dbReference>
<sequence>MTIHDEHPFLPERGDRDPLRRFRGRMPSPVTVWTAGTGVARVGLTVSSVLVADGDPARVLGLVDEDSTFADDLPETFVVNLLAPAHAYLADAFAGTAPSPGGPFRQGTWRESEWGPTLDGAAGWLGARRHEEPRQVGWPLLVTAVVEQVELGEGEALGHLRGRYV</sequence>
<dbReference type="SUPFAM" id="SSF50475">
    <property type="entry name" value="FMN-binding split barrel"/>
    <property type="match status" value="1"/>
</dbReference>
<dbReference type="Gene3D" id="2.30.110.10">
    <property type="entry name" value="Electron Transport, Fmn-binding Protein, Chain A"/>
    <property type="match status" value="1"/>
</dbReference>
<dbReference type="Pfam" id="PF01613">
    <property type="entry name" value="Flavin_Reduct"/>
    <property type="match status" value="1"/>
</dbReference>
<dbReference type="OrthoDB" id="3394673at2"/>
<protein>
    <submittedName>
        <fullName evidence="3">Flavin reductase</fullName>
    </submittedName>
</protein>
<feature type="compositionally biased region" description="Basic and acidic residues" evidence="1">
    <location>
        <begin position="1"/>
        <end position="20"/>
    </location>
</feature>
<dbReference type="SMART" id="SM00903">
    <property type="entry name" value="Flavin_Reduct"/>
    <property type="match status" value="1"/>
</dbReference>
<reference evidence="3 4" key="1">
    <citation type="submission" date="2018-10" db="EMBL/GenBank/DDBJ databases">
        <title>Marmoricola sp. 4Q3S-7 whole genome shotgun sequence.</title>
        <authorList>
            <person name="Li F."/>
        </authorList>
    </citation>
    <scope>NUCLEOTIDE SEQUENCE [LARGE SCALE GENOMIC DNA]</scope>
    <source>
        <strain evidence="3 4">4Q3S-7</strain>
    </source>
</reference>
<evidence type="ECO:0000313" key="3">
    <source>
        <dbReference type="EMBL" id="RLV48892.1"/>
    </source>
</evidence>
<dbReference type="RefSeq" id="WP_121805996.1">
    <property type="nucleotide sequence ID" value="NZ_RDBE01000007.1"/>
</dbReference>
<dbReference type="GO" id="GO:0010181">
    <property type="term" value="F:FMN binding"/>
    <property type="evidence" value="ECO:0007669"/>
    <property type="project" value="InterPro"/>
</dbReference>
<dbReference type="InterPro" id="IPR012349">
    <property type="entry name" value="Split_barrel_FMN-bd"/>
</dbReference>
<dbReference type="AlphaFoldDB" id="A0A3L8P1S1"/>
<accession>A0A3L8P1S1</accession>
<evidence type="ECO:0000256" key="1">
    <source>
        <dbReference type="SAM" id="MobiDB-lite"/>
    </source>
</evidence>
<gene>
    <name evidence="3" type="ORF">D9V37_09830</name>
</gene>
<feature type="region of interest" description="Disordered" evidence="1">
    <location>
        <begin position="1"/>
        <end position="23"/>
    </location>
</feature>
<organism evidence="3 4">
    <name type="scientific">Nocardioides mangrovicus</name>
    <dbReference type="NCBI Taxonomy" id="2478913"/>
    <lineage>
        <taxon>Bacteria</taxon>
        <taxon>Bacillati</taxon>
        <taxon>Actinomycetota</taxon>
        <taxon>Actinomycetes</taxon>
        <taxon>Propionibacteriales</taxon>
        <taxon>Nocardioidaceae</taxon>
        <taxon>Nocardioides</taxon>
    </lineage>
</organism>
<dbReference type="EMBL" id="RDBE01000007">
    <property type="protein sequence ID" value="RLV48892.1"/>
    <property type="molecule type" value="Genomic_DNA"/>
</dbReference>
<proteinExistence type="predicted"/>
<feature type="domain" description="Flavin reductase like" evidence="2">
    <location>
        <begin position="23"/>
        <end position="165"/>
    </location>
</feature>